<evidence type="ECO:0000313" key="3">
    <source>
        <dbReference type="Proteomes" id="UP000754883"/>
    </source>
</evidence>
<sequence length="512" mass="54776">MAPRSTPMPAPAFRPRSSSGTNLVSRKPEYDKRKSRDDLYLMTMTSQKQSFKPFHVPIRSTSPTHDSGPLSNRNPPAGPGVSSNSTSSHPVHPGGQDPVAIGMALGSPAHPHAGHSLSPMNARRPSQPGYKQSPLGHSKSPLSHLQSPMGSTRSSPTPRLENGQTPALTSSLSAWTPGSTPASAQAPIIEVQEHMDDPSKAKGKKWGIFRSKSKRGNNYPHPLNHAATAPVGTGAFDAMKPGASTHMGPKVSPAKNPQPVKPSPGPVVHELSGSPIKTRDANSFSPARIGSEAKISPGKVADEKRTSPVKTRSDKTPVPAPSQRKHPLASRFQGFTPEMESKPTFGTSPRNSGGSPAPDVNKPLPQPIKDVARGVITPPASTASSNSSTPKKETTSPVMERPHAAEAKRPDEDDVHDERALREAVKASITRQISLSREQRDMLKPYHSQGYKNSSPPKAKPLTIQEIATGKHERVVETKKATPVIITPGPEPEDASYFYRNRKSELVILEGA</sequence>
<reference evidence="2 3" key="2">
    <citation type="submission" date="2021-10" db="EMBL/GenBank/DDBJ databases">
        <authorList>
            <person name="Piombo E."/>
        </authorList>
    </citation>
    <scope>NUCLEOTIDE SEQUENCE [LARGE SCALE GENOMIC DNA]</scope>
</reference>
<dbReference type="OrthoDB" id="5404004at2759"/>
<comment type="caution">
    <text evidence="2">The sequence shown here is derived from an EMBL/GenBank/DDBJ whole genome shotgun (WGS) entry which is preliminary data.</text>
</comment>
<feature type="compositionally biased region" description="Pro residues" evidence="1">
    <location>
        <begin position="1"/>
        <end position="12"/>
    </location>
</feature>
<accession>A0A9N9UST8</accession>
<evidence type="ECO:0000256" key="1">
    <source>
        <dbReference type="SAM" id="MobiDB-lite"/>
    </source>
</evidence>
<feature type="compositionally biased region" description="Basic and acidic residues" evidence="1">
    <location>
        <begin position="300"/>
        <end position="315"/>
    </location>
</feature>
<feature type="compositionally biased region" description="Polar residues" evidence="1">
    <location>
        <begin position="59"/>
        <end position="74"/>
    </location>
</feature>
<keyword evidence="3" id="KW-1185">Reference proteome</keyword>
<dbReference type="AlphaFoldDB" id="A0A9N9UST8"/>
<organism evidence="2 3">
    <name type="scientific">Clonostachys byssicola</name>
    <dbReference type="NCBI Taxonomy" id="160290"/>
    <lineage>
        <taxon>Eukaryota</taxon>
        <taxon>Fungi</taxon>
        <taxon>Dikarya</taxon>
        <taxon>Ascomycota</taxon>
        <taxon>Pezizomycotina</taxon>
        <taxon>Sordariomycetes</taxon>
        <taxon>Hypocreomycetidae</taxon>
        <taxon>Hypocreales</taxon>
        <taxon>Bionectriaceae</taxon>
        <taxon>Clonostachys</taxon>
    </lineage>
</organism>
<reference evidence="3" key="1">
    <citation type="submission" date="2019-06" db="EMBL/GenBank/DDBJ databases">
        <authorList>
            <person name="Broberg M."/>
        </authorList>
    </citation>
    <scope>NUCLEOTIDE SEQUENCE [LARGE SCALE GENOMIC DNA]</scope>
</reference>
<protein>
    <submittedName>
        <fullName evidence="2">Uncharacterized protein</fullName>
    </submittedName>
</protein>
<dbReference type="Proteomes" id="UP000754883">
    <property type="component" value="Unassembled WGS sequence"/>
</dbReference>
<feature type="compositionally biased region" description="Basic and acidic residues" evidence="1">
    <location>
        <begin position="390"/>
        <end position="425"/>
    </location>
</feature>
<gene>
    <name evidence="2" type="ORF">CBYS24578_00003386</name>
</gene>
<feature type="compositionally biased region" description="Basic and acidic residues" evidence="1">
    <location>
        <begin position="26"/>
        <end position="39"/>
    </location>
</feature>
<name>A0A9N9UST8_9HYPO</name>
<proteinExistence type="predicted"/>
<evidence type="ECO:0000313" key="2">
    <source>
        <dbReference type="EMBL" id="CAG9997934.1"/>
    </source>
</evidence>
<feature type="region of interest" description="Disordered" evidence="1">
    <location>
        <begin position="231"/>
        <end position="460"/>
    </location>
</feature>
<feature type="compositionally biased region" description="Polar residues" evidence="1">
    <location>
        <begin position="344"/>
        <end position="354"/>
    </location>
</feature>
<feature type="compositionally biased region" description="Low complexity" evidence="1">
    <location>
        <begin position="377"/>
        <end position="389"/>
    </location>
</feature>
<feature type="compositionally biased region" description="Polar residues" evidence="1">
    <location>
        <begin position="140"/>
        <end position="183"/>
    </location>
</feature>
<feature type="region of interest" description="Disordered" evidence="1">
    <location>
        <begin position="1"/>
        <end position="183"/>
    </location>
</feature>
<dbReference type="EMBL" id="CABFNO020001546">
    <property type="protein sequence ID" value="CAG9997934.1"/>
    <property type="molecule type" value="Genomic_DNA"/>
</dbReference>